<name>A0AAD0AMC8_9FUSO</name>
<dbReference type="NCBIfam" id="TIGR01634">
    <property type="entry name" value="tail_P2_I"/>
    <property type="match status" value="1"/>
</dbReference>
<dbReference type="Pfam" id="PF09684">
    <property type="entry name" value="Tail_P2_I"/>
    <property type="match status" value="1"/>
</dbReference>
<dbReference type="RefSeq" id="WP_099987743.1">
    <property type="nucleotide sequence ID" value="NZ_CP024700.1"/>
</dbReference>
<gene>
    <name evidence="1" type="ORF">CTM74_08175</name>
</gene>
<reference evidence="1 2" key="1">
    <citation type="submission" date="2017-11" db="EMBL/GenBank/DDBJ databases">
        <title>Genome sequencing of Fusobacterium periodonticum KCOM 1263.</title>
        <authorList>
            <person name="Kook J.-K."/>
            <person name="Park S.-N."/>
            <person name="Lim Y.K."/>
        </authorList>
    </citation>
    <scope>NUCLEOTIDE SEQUENCE [LARGE SCALE GENOMIC DNA]</scope>
    <source>
        <strain evidence="1 2">KCOM 1263</strain>
    </source>
</reference>
<evidence type="ECO:0000313" key="2">
    <source>
        <dbReference type="Proteomes" id="UP000228552"/>
    </source>
</evidence>
<evidence type="ECO:0000313" key="1">
    <source>
        <dbReference type="EMBL" id="ATV61804.1"/>
    </source>
</evidence>
<dbReference type="AlphaFoldDB" id="A0AAD0AMC8"/>
<sequence>MNKLERASYTAIFPENLKKYKNLTAFSKSIEKIFKTYIVDKIETLALFYNLEVQEDNVLDEIAWFFNIDKYRVDLDREIKIKLIKSAYWVHSKKGTKTAVISQLKNLNYEIKIEEWFEYGGRPFTFRLTTVNESKEKDWLKNVLSLIEEYKNVRSILEAFYLLKEKKYEYHVLGYKEVFISRKRVNAGEDIDVKKNLFLGAYKQIRKEIVK</sequence>
<organism evidence="1 2">
    <name type="scientific">Fusobacterium pseudoperiodonticum</name>
    <dbReference type="NCBI Taxonomy" id="2663009"/>
    <lineage>
        <taxon>Bacteria</taxon>
        <taxon>Fusobacteriati</taxon>
        <taxon>Fusobacteriota</taxon>
        <taxon>Fusobacteriia</taxon>
        <taxon>Fusobacteriales</taxon>
        <taxon>Fusobacteriaceae</taxon>
        <taxon>Fusobacterium</taxon>
    </lineage>
</organism>
<proteinExistence type="predicted"/>
<dbReference type="EMBL" id="CP024700">
    <property type="protein sequence ID" value="ATV61804.1"/>
    <property type="molecule type" value="Genomic_DNA"/>
</dbReference>
<protein>
    <submittedName>
        <fullName evidence="1">Phage tail protein I</fullName>
    </submittedName>
</protein>
<accession>A0AAD0AMC8</accession>
<keyword evidence="2" id="KW-1185">Reference proteome</keyword>
<dbReference type="InterPro" id="IPR006521">
    <property type="entry name" value="Tail_protein_I"/>
</dbReference>
<dbReference type="Proteomes" id="UP000228552">
    <property type="component" value="Chromosome"/>
</dbReference>